<comment type="caution">
    <text evidence="2">The sequence shown here is derived from an EMBL/GenBank/DDBJ whole genome shotgun (WGS) entry which is preliminary data.</text>
</comment>
<dbReference type="Proteomes" id="UP000239156">
    <property type="component" value="Unassembled WGS sequence"/>
</dbReference>
<dbReference type="VEuPathDB" id="FungiDB:PSHT_12751"/>
<dbReference type="VEuPathDB" id="FungiDB:PSHT_12752"/>
<organism evidence="2 3">
    <name type="scientific">Puccinia striiformis</name>
    <dbReference type="NCBI Taxonomy" id="27350"/>
    <lineage>
        <taxon>Eukaryota</taxon>
        <taxon>Fungi</taxon>
        <taxon>Dikarya</taxon>
        <taxon>Basidiomycota</taxon>
        <taxon>Pucciniomycotina</taxon>
        <taxon>Pucciniomycetes</taxon>
        <taxon>Pucciniales</taxon>
        <taxon>Pucciniaceae</taxon>
        <taxon>Puccinia</taxon>
    </lineage>
</organism>
<gene>
    <name evidence="2" type="ORF">PSTT_05424</name>
</gene>
<evidence type="ECO:0000313" key="3">
    <source>
        <dbReference type="Proteomes" id="UP000239156"/>
    </source>
</evidence>
<feature type="non-terminal residue" evidence="2">
    <location>
        <position position="432"/>
    </location>
</feature>
<feature type="region of interest" description="Disordered" evidence="1">
    <location>
        <begin position="63"/>
        <end position="96"/>
    </location>
</feature>
<sequence length="432" mass="47919">MTVPASRLGSTNPPTPSMTLANQAIPPKSPALRLITQPTPVIHPALQDGGDLADLDVDMATHNRRLSSGESEVSDNESEREDTNYDSAQPASPIVDGVTPTTAITAFRDALGLDDQAFVSAQVLASVIAVEPSLASAMMFQHINEALAQIRSALNDNGDSYNQPQVPITDPGSPFSYATTVREYLRTTIRNQVLLTDLHSYGATRTFTSRAVISHTPLVLAKASQIGLNPSDHRREACTLAEVMPSSWLCGQQPRSHRQRRQIASRVAQVREERARENRARPGSRTVPQAMPKLEDMIVKMLREMSPRHKLMSRPRIVATITQGMRIRMAYLRFHMIIQRQADRTLTATMTNWQAIDRHLEVMQLKSRDYKVAYGHLLLQFDREVFDGSNTAADVALLDIDLPNDTEVTTLLADRARAPEVDTTEPQQGEIF</sequence>
<dbReference type="AlphaFoldDB" id="A0A2S4VNR4"/>
<accession>A0A2S4VNR4</accession>
<name>A0A2S4VNR4_9BASI</name>
<evidence type="ECO:0000313" key="2">
    <source>
        <dbReference type="EMBL" id="POW11181.1"/>
    </source>
</evidence>
<dbReference type="EMBL" id="PKSL01000040">
    <property type="protein sequence ID" value="POW11181.1"/>
    <property type="molecule type" value="Genomic_DNA"/>
</dbReference>
<dbReference type="VEuPathDB" id="FungiDB:PSTT_05424"/>
<proteinExistence type="predicted"/>
<protein>
    <submittedName>
        <fullName evidence="2">Uncharacterized protein</fullName>
    </submittedName>
</protein>
<reference evidence="2" key="1">
    <citation type="submission" date="2017-12" db="EMBL/GenBank/DDBJ databases">
        <title>Gene loss provides genomic basis for host adaptation in cereal stripe rust fungi.</title>
        <authorList>
            <person name="Xia C."/>
        </authorList>
    </citation>
    <scope>NUCLEOTIDE SEQUENCE [LARGE SCALE GENOMIC DNA]</scope>
    <source>
        <strain evidence="2">93-210</strain>
    </source>
</reference>
<keyword evidence="3" id="KW-1185">Reference proteome</keyword>
<evidence type="ECO:0000256" key="1">
    <source>
        <dbReference type="SAM" id="MobiDB-lite"/>
    </source>
</evidence>